<evidence type="ECO:0000313" key="5">
    <source>
        <dbReference type="Proteomes" id="UP000823821"/>
    </source>
</evidence>
<evidence type="ECO:0000256" key="1">
    <source>
        <dbReference type="ARBA" id="ARBA00023122"/>
    </source>
</evidence>
<dbReference type="PROSITE" id="PS51371">
    <property type="entry name" value="CBS"/>
    <property type="match status" value="2"/>
</dbReference>
<reference evidence="4" key="2">
    <citation type="submission" date="2021-04" db="EMBL/GenBank/DDBJ databases">
        <authorList>
            <person name="Gilroy R."/>
        </authorList>
    </citation>
    <scope>NUCLEOTIDE SEQUENCE</scope>
    <source>
        <strain evidence="4">5032</strain>
    </source>
</reference>
<sequence>MLIKQWMTLEVVSVMPDTSLLKCKSLLRDMNISHLPVVDKQGHVVGLLSSDDIKEFSPQHTTGLEVLELLDILAETPAKQIMTVAPHTIHIDETVENAAMLMEEKRVGCLPVVDSNDKLVGIVTEWDIFKTFISITGSRTESVQMAFVLENKPGTLRAILDRLKEAKARVVTVLSNIRDDGRRGVTLRFRAEERAVEDELVKEFCGQGTVQYWGRGHEIHIVGDNNI</sequence>
<proteinExistence type="predicted"/>
<organism evidence="4 5">
    <name type="scientific">Candidatus Desulfovibrio intestinavium</name>
    <dbReference type="NCBI Taxonomy" id="2838534"/>
    <lineage>
        <taxon>Bacteria</taxon>
        <taxon>Pseudomonadati</taxon>
        <taxon>Thermodesulfobacteriota</taxon>
        <taxon>Desulfovibrionia</taxon>
        <taxon>Desulfovibrionales</taxon>
        <taxon>Desulfovibrionaceae</taxon>
        <taxon>Desulfovibrio</taxon>
    </lineage>
</organism>
<evidence type="ECO:0000256" key="2">
    <source>
        <dbReference type="PROSITE-ProRule" id="PRU00703"/>
    </source>
</evidence>
<name>A0A9D2HQ83_9BACT</name>
<keyword evidence="1 2" id="KW-0129">CBS domain</keyword>
<comment type="caution">
    <text evidence="4">The sequence shown here is derived from an EMBL/GenBank/DDBJ whole genome shotgun (WGS) entry which is preliminary data.</text>
</comment>
<dbReference type="InterPro" id="IPR046342">
    <property type="entry name" value="CBS_dom_sf"/>
</dbReference>
<dbReference type="SUPFAM" id="SSF54631">
    <property type="entry name" value="CBS-domain pair"/>
    <property type="match status" value="1"/>
</dbReference>
<dbReference type="CDD" id="cd04584">
    <property type="entry name" value="CBS_pair_AcuB_like"/>
    <property type="match status" value="1"/>
</dbReference>
<gene>
    <name evidence="4" type="ORF">H9784_10165</name>
</gene>
<dbReference type="AlphaFoldDB" id="A0A9D2HQ83"/>
<evidence type="ECO:0000313" key="4">
    <source>
        <dbReference type="EMBL" id="HJA79909.1"/>
    </source>
</evidence>
<protein>
    <submittedName>
        <fullName evidence="4">CBS and ACT domain-containing protein</fullName>
    </submittedName>
</protein>
<evidence type="ECO:0000259" key="3">
    <source>
        <dbReference type="PROSITE" id="PS51371"/>
    </source>
</evidence>
<dbReference type="InterPro" id="IPR051257">
    <property type="entry name" value="Diverse_CBS-Domain"/>
</dbReference>
<accession>A0A9D2HQ83</accession>
<feature type="domain" description="CBS" evidence="3">
    <location>
        <begin position="82"/>
        <end position="141"/>
    </location>
</feature>
<dbReference type="EMBL" id="DWZD01000053">
    <property type="protein sequence ID" value="HJA79909.1"/>
    <property type="molecule type" value="Genomic_DNA"/>
</dbReference>
<dbReference type="InterPro" id="IPR000644">
    <property type="entry name" value="CBS_dom"/>
</dbReference>
<dbReference type="Gene3D" id="3.10.580.10">
    <property type="entry name" value="CBS-domain"/>
    <property type="match status" value="1"/>
</dbReference>
<dbReference type="PANTHER" id="PTHR43080">
    <property type="entry name" value="CBS DOMAIN-CONTAINING PROTEIN CBSX3, MITOCHONDRIAL"/>
    <property type="match status" value="1"/>
</dbReference>
<dbReference type="PANTHER" id="PTHR43080:SF2">
    <property type="entry name" value="CBS DOMAIN-CONTAINING PROTEIN"/>
    <property type="match status" value="1"/>
</dbReference>
<reference evidence="4" key="1">
    <citation type="journal article" date="2021" name="PeerJ">
        <title>Extensive microbial diversity within the chicken gut microbiome revealed by metagenomics and culture.</title>
        <authorList>
            <person name="Gilroy R."/>
            <person name="Ravi A."/>
            <person name="Getino M."/>
            <person name="Pursley I."/>
            <person name="Horton D.L."/>
            <person name="Alikhan N.F."/>
            <person name="Baker D."/>
            <person name="Gharbi K."/>
            <person name="Hall N."/>
            <person name="Watson M."/>
            <person name="Adriaenssens E.M."/>
            <person name="Foster-Nyarko E."/>
            <person name="Jarju S."/>
            <person name="Secka A."/>
            <person name="Antonio M."/>
            <person name="Oren A."/>
            <person name="Chaudhuri R.R."/>
            <person name="La Ragione R."/>
            <person name="Hildebrand F."/>
            <person name="Pallen M.J."/>
        </authorList>
    </citation>
    <scope>NUCLEOTIDE SEQUENCE</scope>
    <source>
        <strain evidence="4">5032</strain>
    </source>
</reference>
<dbReference type="Pfam" id="PF00571">
    <property type="entry name" value="CBS"/>
    <property type="match status" value="2"/>
</dbReference>
<dbReference type="SMART" id="SM00116">
    <property type="entry name" value="CBS"/>
    <property type="match status" value="2"/>
</dbReference>
<feature type="domain" description="CBS" evidence="3">
    <location>
        <begin position="7"/>
        <end position="66"/>
    </location>
</feature>
<dbReference type="Proteomes" id="UP000823821">
    <property type="component" value="Unassembled WGS sequence"/>
</dbReference>